<evidence type="ECO:0000256" key="1">
    <source>
        <dbReference type="SAM" id="MobiDB-lite"/>
    </source>
</evidence>
<reference evidence="2" key="1">
    <citation type="journal article" date="2019" name="Sci. Rep.">
        <title>Draft genome of Tanacetum cinerariifolium, the natural source of mosquito coil.</title>
        <authorList>
            <person name="Yamashiro T."/>
            <person name="Shiraishi A."/>
            <person name="Satake H."/>
            <person name="Nakayama K."/>
        </authorList>
    </citation>
    <scope>NUCLEOTIDE SEQUENCE</scope>
</reference>
<feature type="compositionally biased region" description="Basic and acidic residues" evidence="1">
    <location>
        <begin position="386"/>
        <end position="401"/>
    </location>
</feature>
<dbReference type="AlphaFoldDB" id="A0A6L2NJQ1"/>
<proteinExistence type="predicted"/>
<feature type="non-terminal residue" evidence="2">
    <location>
        <position position="536"/>
    </location>
</feature>
<feature type="region of interest" description="Disordered" evidence="1">
    <location>
        <begin position="376"/>
        <end position="458"/>
    </location>
</feature>
<organism evidence="2">
    <name type="scientific">Tanacetum cinerariifolium</name>
    <name type="common">Dalmatian daisy</name>
    <name type="synonym">Chrysanthemum cinerariifolium</name>
    <dbReference type="NCBI Taxonomy" id="118510"/>
    <lineage>
        <taxon>Eukaryota</taxon>
        <taxon>Viridiplantae</taxon>
        <taxon>Streptophyta</taxon>
        <taxon>Embryophyta</taxon>
        <taxon>Tracheophyta</taxon>
        <taxon>Spermatophyta</taxon>
        <taxon>Magnoliopsida</taxon>
        <taxon>eudicotyledons</taxon>
        <taxon>Gunneridae</taxon>
        <taxon>Pentapetalae</taxon>
        <taxon>asterids</taxon>
        <taxon>campanulids</taxon>
        <taxon>Asterales</taxon>
        <taxon>Asteraceae</taxon>
        <taxon>Asteroideae</taxon>
        <taxon>Anthemideae</taxon>
        <taxon>Anthemidinae</taxon>
        <taxon>Tanacetum</taxon>
    </lineage>
</organism>
<feature type="compositionally biased region" description="Low complexity" evidence="1">
    <location>
        <begin position="402"/>
        <end position="411"/>
    </location>
</feature>
<evidence type="ECO:0000313" key="2">
    <source>
        <dbReference type="EMBL" id="GEU85699.1"/>
    </source>
</evidence>
<name>A0A6L2NJQ1_TANCI</name>
<dbReference type="EMBL" id="BKCJ010009163">
    <property type="protein sequence ID" value="GEU85699.1"/>
    <property type="molecule type" value="Genomic_DNA"/>
</dbReference>
<protein>
    <submittedName>
        <fullName evidence="2">Uncharacterized protein</fullName>
    </submittedName>
</protein>
<feature type="compositionally biased region" description="Basic and acidic residues" evidence="1">
    <location>
        <begin position="424"/>
        <end position="439"/>
    </location>
</feature>
<accession>A0A6L2NJQ1</accession>
<sequence>MLRSSKFFISSTNTIRLSSTSGVAQPVAPTTVEQKLARKNELKARGTLLMVLPDKHQLKFNSHKDAMSLMEAIEKRFGGNTETKKIDADDLEEMDLKWQMAMRTMRAKKFLQKTGRNLGVNGPTSMGFDMEKVECYNCHRKGSYDWSYQAEEEPKNFVLMAFSSNSSNLSSDCEMDEEDEDDVTYELYEDLNINLGNKDADMNNAEQGGEDQHNASYESGFVQEEKDAHVTLTTVQDKTEGPMQSSSISSDFTSKLLNIDNPSPYVNEIASMMNTATIPLTPPPFNPSPQQTTLTTIPTTSDATPSIPDLPYFSSSHTNECRNETQAEKQEYIDLIDTSVRAIIKEEVNTQLPQEISDFATSVIEKTITESQEVAALARTKRRKSSKEAEPSKGLKSKESKSSSSSKGTKSQPKATDDQPDNEDAPKHDWFKKPDKPPTVDRAWNKAKSIDFRPPQKRISNIAKARQPPHTFDELMSTPIDFSPYVMNHLKIDNLTQEILVGPAFNLLKGTCKSFVELEFHFEECYKSVNDRLDWN</sequence>
<gene>
    <name evidence="2" type="ORF">Tci_057677</name>
</gene>
<comment type="caution">
    <text evidence="2">The sequence shown here is derived from an EMBL/GenBank/DDBJ whole genome shotgun (WGS) entry which is preliminary data.</text>
</comment>